<evidence type="ECO:0000313" key="2">
    <source>
        <dbReference type="EMBL" id="KXT03319.1"/>
    </source>
</evidence>
<accession>A0A139HLT8</accession>
<feature type="region of interest" description="Disordered" evidence="1">
    <location>
        <begin position="474"/>
        <end position="545"/>
    </location>
</feature>
<evidence type="ECO:0000256" key="1">
    <source>
        <dbReference type="SAM" id="MobiDB-lite"/>
    </source>
</evidence>
<protein>
    <submittedName>
        <fullName evidence="2">Uncharacterized protein</fullName>
    </submittedName>
</protein>
<dbReference type="OrthoDB" id="3647726at2759"/>
<comment type="caution">
    <text evidence="2">The sequence shown here is derived from an EMBL/GenBank/DDBJ whole genome shotgun (WGS) entry which is preliminary data.</text>
</comment>
<gene>
    <name evidence="2" type="ORF">AC578_3994</name>
</gene>
<sequence length="545" mass="61266">MAPHLFSLYESQNCMFRLALEHHRQPSTAMATTTVSAHARAINTFELLEQILLLASEEYNAHHESLFGTDKIDREVRRIKAILKYQRVCRAFRDTIANSTPLQAVIFSAPPKENSKGDDSNKNPMVCRSNLALSAHGHMAMFVSANHFEVPLTSVYLSFASREFPLTGRNWNAPEASWRKMFLYAGAYSVESFIVQLPSNDPYQSIGGNKQYVLVKLTNPTLGQLVDKMYEVLGVEPWRNSYNHTSKFSPSEKLKMASASPSAGARVAGTFELLEQILLDTIGSSTQPEAYEEPYFTGMRTVLLSQRTCRTFQETIANSTPLQKELYLSVSEPGSSWLMNPLLRRDIAIADGFTLGAYILRMPPGGNAFQVILNRGIRWRQKDTEAGAEDIESESWRKMYLFNMPYAVTQVELRCGRKRRITGRAENPTFGHLWDAVIKNDKGLSSQGNGDVRTVRGRVKVDWDTELQTARQKRLPDRLQYGNATELHDIAPRPPASSRRDITNRSILAPSNTEDELSSSDMDLASSSSEDELSSPEDHGLQRTK</sequence>
<keyword evidence="3" id="KW-1185">Reference proteome</keyword>
<evidence type="ECO:0000313" key="3">
    <source>
        <dbReference type="Proteomes" id="UP000070133"/>
    </source>
</evidence>
<dbReference type="AlphaFoldDB" id="A0A139HLT8"/>
<reference evidence="2 3" key="1">
    <citation type="submission" date="2015-07" db="EMBL/GenBank/DDBJ databases">
        <title>Comparative genomics of the Sigatoka disease complex on banana suggests a link between parallel evolutionary changes in Pseudocercospora fijiensis and Pseudocercospora eumusae and increased virulence on the banana host.</title>
        <authorList>
            <person name="Chang T.-C."/>
            <person name="Salvucci A."/>
            <person name="Crous P.W."/>
            <person name="Stergiopoulos I."/>
        </authorList>
    </citation>
    <scope>NUCLEOTIDE SEQUENCE [LARGE SCALE GENOMIC DNA]</scope>
    <source>
        <strain evidence="2 3">CBS 114824</strain>
    </source>
</reference>
<dbReference type="Proteomes" id="UP000070133">
    <property type="component" value="Unassembled WGS sequence"/>
</dbReference>
<feature type="compositionally biased region" description="Low complexity" evidence="1">
    <location>
        <begin position="519"/>
        <end position="528"/>
    </location>
</feature>
<proteinExistence type="predicted"/>
<dbReference type="EMBL" id="LFZN01000031">
    <property type="protein sequence ID" value="KXT03319.1"/>
    <property type="molecule type" value="Genomic_DNA"/>
</dbReference>
<feature type="compositionally biased region" description="Basic and acidic residues" evidence="1">
    <location>
        <begin position="536"/>
        <end position="545"/>
    </location>
</feature>
<name>A0A139HLT8_9PEZI</name>
<organism evidence="2 3">
    <name type="scientific">Pseudocercospora eumusae</name>
    <dbReference type="NCBI Taxonomy" id="321146"/>
    <lineage>
        <taxon>Eukaryota</taxon>
        <taxon>Fungi</taxon>
        <taxon>Dikarya</taxon>
        <taxon>Ascomycota</taxon>
        <taxon>Pezizomycotina</taxon>
        <taxon>Dothideomycetes</taxon>
        <taxon>Dothideomycetidae</taxon>
        <taxon>Mycosphaerellales</taxon>
        <taxon>Mycosphaerellaceae</taxon>
        <taxon>Pseudocercospora</taxon>
    </lineage>
</organism>